<evidence type="ECO:0000313" key="2">
    <source>
        <dbReference type="EMBL" id="KZV19645.1"/>
    </source>
</evidence>
<name>A0A2Z7AD15_9LAMI</name>
<gene>
    <name evidence="2" type="ORF">F511_36473</name>
</gene>
<dbReference type="AlphaFoldDB" id="A0A2Z7AD15"/>
<accession>A0A2Z7AD15</accession>
<dbReference type="Proteomes" id="UP000250235">
    <property type="component" value="Unassembled WGS sequence"/>
</dbReference>
<evidence type="ECO:0000256" key="1">
    <source>
        <dbReference type="SAM" id="MobiDB-lite"/>
    </source>
</evidence>
<evidence type="ECO:0000313" key="3">
    <source>
        <dbReference type="Proteomes" id="UP000250235"/>
    </source>
</evidence>
<organism evidence="2 3">
    <name type="scientific">Dorcoceras hygrometricum</name>
    <dbReference type="NCBI Taxonomy" id="472368"/>
    <lineage>
        <taxon>Eukaryota</taxon>
        <taxon>Viridiplantae</taxon>
        <taxon>Streptophyta</taxon>
        <taxon>Embryophyta</taxon>
        <taxon>Tracheophyta</taxon>
        <taxon>Spermatophyta</taxon>
        <taxon>Magnoliopsida</taxon>
        <taxon>eudicotyledons</taxon>
        <taxon>Gunneridae</taxon>
        <taxon>Pentapetalae</taxon>
        <taxon>asterids</taxon>
        <taxon>lamiids</taxon>
        <taxon>Lamiales</taxon>
        <taxon>Gesneriaceae</taxon>
        <taxon>Didymocarpoideae</taxon>
        <taxon>Trichosporeae</taxon>
        <taxon>Loxocarpinae</taxon>
        <taxon>Dorcoceras</taxon>
    </lineage>
</organism>
<feature type="region of interest" description="Disordered" evidence="1">
    <location>
        <begin position="22"/>
        <end position="46"/>
    </location>
</feature>
<reference evidence="2 3" key="1">
    <citation type="journal article" date="2015" name="Proc. Natl. Acad. Sci. U.S.A.">
        <title>The resurrection genome of Boea hygrometrica: A blueprint for survival of dehydration.</title>
        <authorList>
            <person name="Xiao L."/>
            <person name="Yang G."/>
            <person name="Zhang L."/>
            <person name="Yang X."/>
            <person name="Zhao S."/>
            <person name="Ji Z."/>
            <person name="Zhou Q."/>
            <person name="Hu M."/>
            <person name="Wang Y."/>
            <person name="Chen M."/>
            <person name="Xu Y."/>
            <person name="Jin H."/>
            <person name="Xiao X."/>
            <person name="Hu G."/>
            <person name="Bao F."/>
            <person name="Hu Y."/>
            <person name="Wan P."/>
            <person name="Li L."/>
            <person name="Deng X."/>
            <person name="Kuang T."/>
            <person name="Xiang C."/>
            <person name="Zhu J.K."/>
            <person name="Oliver M.J."/>
            <person name="He Y."/>
        </authorList>
    </citation>
    <scope>NUCLEOTIDE SEQUENCE [LARGE SCALE GENOMIC DNA]</scope>
    <source>
        <strain evidence="3">cv. XS01</strain>
    </source>
</reference>
<keyword evidence="3" id="KW-1185">Reference proteome</keyword>
<dbReference type="EMBL" id="KV016408">
    <property type="protein sequence ID" value="KZV19645.1"/>
    <property type="molecule type" value="Genomic_DNA"/>
</dbReference>
<protein>
    <submittedName>
        <fullName evidence="2">Uncharacterized protein</fullName>
    </submittedName>
</protein>
<proteinExistence type="predicted"/>
<sequence length="114" mass="12484">MRNHSRGGAACLGRNLLAIARPAGNPARTHARGGGRSRQSGPRPEVRLLHQPALEALTRSARTDSPRQVGRNNFWRGAAAAARETRRRRRCLKRGGEAATRALRVRVCVKLSCD</sequence>